<keyword evidence="2" id="KW-1185">Reference proteome</keyword>
<evidence type="ECO:0000313" key="2">
    <source>
        <dbReference type="Proteomes" id="UP001472677"/>
    </source>
</evidence>
<sequence length="106" mass="11822">MVRIQYCYKLTCLLSYSLAQSLVHLEKIDISHRSRLERIIDGLADQGEILLQSSHGSLLCFPISMTLGITDCSRLQCVFPISTVQGLPSDGIEILLPRCSLQCLQI</sequence>
<reference evidence="1 2" key="1">
    <citation type="journal article" date="2024" name="G3 (Bethesda)">
        <title>Genome assembly of Hibiscus sabdariffa L. provides insights into metabolisms of medicinal natural products.</title>
        <authorList>
            <person name="Kim T."/>
        </authorList>
    </citation>
    <scope>NUCLEOTIDE SEQUENCE [LARGE SCALE GENOMIC DNA]</scope>
    <source>
        <strain evidence="1">TK-2024</strain>
        <tissue evidence="1">Old leaves</tissue>
    </source>
</reference>
<evidence type="ECO:0000313" key="1">
    <source>
        <dbReference type="EMBL" id="KAK8522735.1"/>
    </source>
</evidence>
<dbReference type="Proteomes" id="UP001472677">
    <property type="component" value="Unassembled WGS sequence"/>
</dbReference>
<organism evidence="1 2">
    <name type="scientific">Hibiscus sabdariffa</name>
    <name type="common">roselle</name>
    <dbReference type="NCBI Taxonomy" id="183260"/>
    <lineage>
        <taxon>Eukaryota</taxon>
        <taxon>Viridiplantae</taxon>
        <taxon>Streptophyta</taxon>
        <taxon>Embryophyta</taxon>
        <taxon>Tracheophyta</taxon>
        <taxon>Spermatophyta</taxon>
        <taxon>Magnoliopsida</taxon>
        <taxon>eudicotyledons</taxon>
        <taxon>Gunneridae</taxon>
        <taxon>Pentapetalae</taxon>
        <taxon>rosids</taxon>
        <taxon>malvids</taxon>
        <taxon>Malvales</taxon>
        <taxon>Malvaceae</taxon>
        <taxon>Malvoideae</taxon>
        <taxon>Hibiscus</taxon>
    </lineage>
</organism>
<dbReference type="EMBL" id="JBBPBM010000045">
    <property type="protein sequence ID" value="KAK8522735.1"/>
    <property type="molecule type" value="Genomic_DNA"/>
</dbReference>
<proteinExistence type="predicted"/>
<accession>A0ABR2CUA7</accession>
<name>A0ABR2CUA7_9ROSI</name>
<protein>
    <submittedName>
        <fullName evidence="1">Uncharacterized protein</fullName>
    </submittedName>
</protein>
<gene>
    <name evidence="1" type="ORF">V6N12_056435</name>
</gene>
<comment type="caution">
    <text evidence="1">The sequence shown here is derived from an EMBL/GenBank/DDBJ whole genome shotgun (WGS) entry which is preliminary data.</text>
</comment>